<feature type="domain" description="Transcription regulator PadR N-terminal" evidence="2">
    <location>
        <begin position="12"/>
        <end position="92"/>
    </location>
</feature>
<dbReference type="PANTHER" id="PTHR33169">
    <property type="entry name" value="PADR-FAMILY TRANSCRIPTIONAL REGULATOR"/>
    <property type="match status" value="1"/>
</dbReference>
<dbReference type="InterPro" id="IPR036388">
    <property type="entry name" value="WH-like_DNA-bd_sf"/>
</dbReference>
<feature type="region of interest" description="Disordered" evidence="1">
    <location>
        <begin position="135"/>
        <end position="163"/>
    </location>
</feature>
<keyword evidence="4" id="KW-1185">Reference proteome</keyword>
<proteinExistence type="predicted"/>
<dbReference type="RefSeq" id="WP_123272512.1">
    <property type="nucleotide sequence ID" value="NZ_RJJQ01000019.1"/>
</dbReference>
<gene>
    <name evidence="3" type="ORF">EFY87_16080</name>
</gene>
<dbReference type="InterPro" id="IPR052509">
    <property type="entry name" value="Metal_resp_DNA-bind_regulator"/>
</dbReference>
<protein>
    <submittedName>
        <fullName evidence="3">PadR family transcriptional regulator</fullName>
    </submittedName>
</protein>
<dbReference type="Proteomes" id="UP000271678">
    <property type="component" value="Unassembled WGS sequence"/>
</dbReference>
<dbReference type="Gene3D" id="1.10.10.10">
    <property type="entry name" value="Winged helix-like DNA-binding domain superfamily/Winged helix DNA-binding domain"/>
    <property type="match status" value="1"/>
</dbReference>
<dbReference type="AlphaFoldDB" id="A0A3M9M505"/>
<name>A0A3M9M505_9MICO</name>
<comment type="caution">
    <text evidence="3">The sequence shown here is derived from an EMBL/GenBank/DDBJ whole genome shotgun (WGS) entry which is preliminary data.</text>
</comment>
<dbReference type="EMBL" id="RJJQ01000019">
    <property type="protein sequence ID" value="RNI19618.1"/>
    <property type="molecule type" value="Genomic_DNA"/>
</dbReference>
<evidence type="ECO:0000313" key="4">
    <source>
        <dbReference type="Proteomes" id="UP000271678"/>
    </source>
</evidence>
<evidence type="ECO:0000259" key="2">
    <source>
        <dbReference type="Pfam" id="PF03551"/>
    </source>
</evidence>
<evidence type="ECO:0000313" key="3">
    <source>
        <dbReference type="EMBL" id="RNI19618.1"/>
    </source>
</evidence>
<sequence>MSRRGAILELAILGLLHDQPLHGYELRKQLSGVLGAFRAVSFGSLYPALRGLVERGWITERHASDDAGPAGLAGKRSKITYELTAEGKEQFQTLMAQTGPASWEDENFDVHFAFFGRASSDVRLRILEGRRSRLEERLDASREQSRQRRERTDKYTAELHRHGLESTEREVRWLSELIETERSAYRTTNPGTTAPAAQPVDGDVPEQPSDPSERSDKE</sequence>
<reference evidence="3 4" key="1">
    <citation type="submission" date="2018-11" db="EMBL/GenBank/DDBJ databases">
        <title>Draft genome of Simplicispira Flexivirga sp. BO-16.</title>
        <authorList>
            <person name="Im W.T."/>
        </authorList>
    </citation>
    <scope>NUCLEOTIDE SEQUENCE [LARGE SCALE GENOMIC DNA]</scope>
    <source>
        <strain evidence="3 4">BO-16</strain>
    </source>
</reference>
<dbReference type="OrthoDB" id="2374094at2"/>
<organism evidence="3 4">
    <name type="scientific">Flexivirga caeni</name>
    <dbReference type="NCBI Taxonomy" id="2294115"/>
    <lineage>
        <taxon>Bacteria</taxon>
        <taxon>Bacillati</taxon>
        <taxon>Actinomycetota</taxon>
        <taxon>Actinomycetes</taxon>
        <taxon>Micrococcales</taxon>
        <taxon>Dermacoccaceae</taxon>
        <taxon>Flexivirga</taxon>
    </lineage>
</organism>
<dbReference type="InterPro" id="IPR005149">
    <property type="entry name" value="Tscrpt_reg_PadR_N"/>
</dbReference>
<dbReference type="InterPro" id="IPR036390">
    <property type="entry name" value="WH_DNA-bd_sf"/>
</dbReference>
<dbReference type="Pfam" id="PF03551">
    <property type="entry name" value="PadR"/>
    <property type="match status" value="1"/>
</dbReference>
<accession>A0A3M9M505</accession>
<dbReference type="SUPFAM" id="SSF46785">
    <property type="entry name" value="Winged helix' DNA-binding domain"/>
    <property type="match status" value="1"/>
</dbReference>
<feature type="region of interest" description="Disordered" evidence="1">
    <location>
        <begin position="182"/>
        <end position="218"/>
    </location>
</feature>
<evidence type="ECO:0000256" key="1">
    <source>
        <dbReference type="SAM" id="MobiDB-lite"/>
    </source>
</evidence>
<dbReference type="PANTHER" id="PTHR33169:SF26">
    <property type="entry name" value="CONSERVED PROTEIN"/>
    <property type="match status" value="1"/>
</dbReference>